<name>A0A0W0F714_MONRR</name>
<gene>
    <name evidence="2" type="ORF">WG66_15290</name>
</gene>
<feature type="region of interest" description="Disordered" evidence="1">
    <location>
        <begin position="1"/>
        <end position="23"/>
    </location>
</feature>
<dbReference type="AlphaFoldDB" id="A0A0W0F714"/>
<dbReference type="EMBL" id="LATX01002253">
    <property type="protein sequence ID" value="KTB32147.1"/>
    <property type="molecule type" value="Genomic_DNA"/>
</dbReference>
<accession>A0A0W0F714</accession>
<evidence type="ECO:0000313" key="2">
    <source>
        <dbReference type="EMBL" id="KTB32147.1"/>
    </source>
</evidence>
<sequence length="52" mass="5770">MAGSMWDNEGIQQLRERSGSTTWVDKKEKLVGPACLQDTISPFLHIVSTPLP</sequence>
<dbReference type="Proteomes" id="UP000054988">
    <property type="component" value="Unassembled WGS sequence"/>
</dbReference>
<organism evidence="2 3">
    <name type="scientific">Moniliophthora roreri</name>
    <name type="common">Frosty pod rot fungus</name>
    <name type="synonym">Monilia roreri</name>
    <dbReference type="NCBI Taxonomy" id="221103"/>
    <lineage>
        <taxon>Eukaryota</taxon>
        <taxon>Fungi</taxon>
        <taxon>Dikarya</taxon>
        <taxon>Basidiomycota</taxon>
        <taxon>Agaricomycotina</taxon>
        <taxon>Agaricomycetes</taxon>
        <taxon>Agaricomycetidae</taxon>
        <taxon>Agaricales</taxon>
        <taxon>Marasmiineae</taxon>
        <taxon>Marasmiaceae</taxon>
        <taxon>Moniliophthora</taxon>
    </lineage>
</organism>
<evidence type="ECO:0000313" key="3">
    <source>
        <dbReference type="Proteomes" id="UP000054988"/>
    </source>
</evidence>
<evidence type="ECO:0000256" key="1">
    <source>
        <dbReference type="SAM" id="MobiDB-lite"/>
    </source>
</evidence>
<feature type="compositionally biased region" description="Basic and acidic residues" evidence="1">
    <location>
        <begin position="14"/>
        <end position="23"/>
    </location>
</feature>
<proteinExistence type="predicted"/>
<protein>
    <submittedName>
        <fullName evidence="2">Uncharacterized protein</fullName>
    </submittedName>
</protein>
<reference evidence="2 3" key="1">
    <citation type="submission" date="2015-12" db="EMBL/GenBank/DDBJ databases">
        <title>Draft genome sequence of Moniliophthora roreri, the causal agent of frosty pod rot of cacao.</title>
        <authorList>
            <person name="Aime M.C."/>
            <person name="Diaz-Valderrama J.R."/>
            <person name="Kijpornyongpan T."/>
            <person name="Phillips-Mora W."/>
        </authorList>
    </citation>
    <scope>NUCLEOTIDE SEQUENCE [LARGE SCALE GENOMIC DNA]</scope>
    <source>
        <strain evidence="2 3">MCA 2952</strain>
    </source>
</reference>
<comment type="caution">
    <text evidence="2">The sequence shown here is derived from an EMBL/GenBank/DDBJ whole genome shotgun (WGS) entry which is preliminary data.</text>
</comment>